<dbReference type="VEuPathDB" id="FungiDB:CXQ85_003851"/>
<evidence type="ECO:0000256" key="1">
    <source>
        <dbReference type="SAM" id="Phobius"/>
    </source>
</evidence>
<organism evidence="2 3">
    <name type="scientific">Candidozyma haemuli</name>
    <dbReference type="NCBI Taxonomy" id="45357"/>
    <lineage>
        <taxon>Eukaryota</taxon>
        <taxon>Fungi</taxon>
        <taxon>Dikarya</taxon>
        <taxon>Ascomycota</taxon>
        <taxon>Saccharomycotina</taxon>
        <taxon>Pichiomycetes</taxon>
        <taxon>Metschnikowiaceae</taxon>
        <taxon>Candidozyma</taxon>
    </lineage>
</organism>
<dbReference type="RefSeq" id="XP_025344501.1">
    <property type="nucleotide sequence ID" value="XM_025487485.1"/>
</dbReference>
<protein>
    <submittedName>
        <fullName evidence="2">Uncharacterized protein</fullName>
    </submittedName>
</protein>
<gene>
    <name evidence="2" type="ORF">CXQ85_003851</name>
</gene>
<feature type="transmembrane region" description="Helical" evidence="1">
    <location>
        <begin position="162"/>
        <end position="182"/>
    </location>
</feature>
<feature type="transmembrane region" description="Helical" evidence="1">
    <location>
        <begin position="135"/>
        <end position="156"/>
    </location>
</feature>
<feature type="transmembrane region" description="Helical" evidence="1">
    <location>
        <begin position="225"/>
        <end position="244"/>
    </location>
</feature>
<evidence type="ECO:0000313" key="3">
    <source>
        <dbReference type="Proteomes" id="UP000244309"/>
    </source>
</evidence>
<dbReference type="EMBL" id="PKFO01000011">
    <property type="protein sequence ID" value="PVH23561.1"/>
    <property type="molecule type" value="Genomic_DNA"/>
</dbReference>
<keyword evidence="3" id="KW-1185">Reference proteome</keyword>
<comment type="caution">
    <text evidence="2">The sequence shown here is derived from an EMBL/GenBank/DDBJ whole genome shotgun (WGS) entry which is preliminary data.</text>
</comment>
<name>A0A2V1B2B8_9ASCO</name>
<dbReference type="GeneID" id="37009181"/>
<proteinExistence type="predicted"/>
<sequence>MADIEKAKSDEPVQPFNQFRFQAMLVSSQFILDLATVSGIFKSPWESSKEPTFLPYFIMIEVMFALKVSSILIRNDMVGQYYLDAYVSVMFILIIGKFVPNDVAGGAEIILYFVGERLVNPVLHRFASLKNRSLSVTDVCMLGLQMVLGAAMTVWIPLAWKVNILATYGVLLIFMVFTKAPELALVEKASFKNYWLYIGSTIALVFLQLLWSYISNSSLEDSIKISALCVCFVLAFGCLLLVLLGPPGRWKQTLAEQKAKREEMANG</sequence>
<reference evidence="2 3" key="1">
    <citation type="submission" date="2017-12" db="EMBL/GenBank/DDBJ databases">
        <title>Genome Sequence of a Multidrug-Resistant Candida haemulonii Isolate from a Patient with Chronic Leg Ulcers in Israel.</title>
        <authorList>
            <person name="Chow N.A."/>
            <person name="Gade L."/>
            <person name="Batra D."/>
            <person name="Rowe L.A."/>
            <person name="Ben-Ami R."/>
            <person name="Loparev V.N."/>
            <person name="Litvintseva A.P."/>
        </authorList>
    </citation>
    <scope>NUCLEOTIDE SEQUENCE [LARGE SCALE GENOMIC DNA]</scope>
    <source>
        <strain evidence="2 3">B11899</strain>
    </source>
</reference>
<evidence type="ECO:0000313" key="2">
    <source>
        <dbReference type="EMBL" id="PVH23561.1"/>
    </source>
</evidence>
<keyword evidence="1" id="KW-0472">Membrane</keyword>
<feature type="transmembrane region" description="Helical" evidence="1">
    <location>
        <begin position="53"/>
        <end position="73"/>
    </location>
</feature>
<keyword evidence="1" id="KW-1133">Transmembrane helix</keyword>
<keyword evidence="1" id="KW-0812">Transmembrane</keyword>
<feature type="transmembrane region" description="Helical" evidence="1">
    <location>
        <begin position="194"/>
        <end position="213"/>
    </location>
</feature>
<dbReference type="Proteomes" id="UP000244309">
    <property type="component" value="Unassembled WGS sequence"/>
</dbReference>
<accession>A0A2V1B2B8</accession>
<dbReference type="AlphaFoldDB" id="A0A2V1B2B8"/>